<comment type="caution">
    <text evidence="1">The sequence shown here is derived from an EMBL/GenBank/DDBJ whole genome shotgun (WGS) entry which is preliminary data.</text>
</comment>
<dbReference type="EMBL" id="LAZR01026456">
    <property type="protein sequence ID" value="KKL68682.1"/>
    <property type="molecule type" value="Genomic_DNA"/>
</dbReference>
<name>A0A0F9H013_9ZZZZ</name>
<proteinExistence type="predicted"/>
<gene>
    <name evidence="1" type="ORF">LCGC14_2122540</name>
</gene>
<dbReference type="AlphaFoldDB" id="A0A0F9H013"/>
<evidence type="ECO:0000313" key="1">
    <source>
        <dbReference type="EMBL" id="KKL68682.1"/>
    </source>
</evidence>
<organism evidence="1">
    <name type="scientific">marine sediment metagenome</name>
    <dbReference type="NCBI Taxonomy" id="412755"/>
    <lineage>
        <taxon>unclassified sequences</taxon>
        <taxon>metagenomes</taxon>
        <taxon>ecological metagenomes</taxon>
    </lineage>
</organism>
<accession>A0A0F9H013</accession>
<protein>
    <submittedName>
        <fullName evidence="1">Uncharacterized protein</fullName>
    </submittedName>
</protein>
<sequence>MPREPIFGERQQRTIYLPVELHAALIKAQGHLHMTGNGLFTQIIREWLAENSYLPEREEVKT</sequence>
<reference evidence="1" key="1">
    <citation type="journal article" date="2015" name="Nature">
        <title>Complex archaea that bridge the gap between prokaryotes and eukaryotes.</title>
        <authorList>
            <person name="Spang A."/>
            <person name="Saw J.H."/>
            <person name="Jorgensen S.L."/>
            <person name="Zaremba-Niedzwiedzka K."/>
            <person name="Martijn J."/>
            <person name="Lind A.E."/>
            <person name="van Eijk R."/>
            <person name="Schleper C."/>
            <person name="Guy L."/>
            <person name="Ettema T.J."/>
        </authorList>
    </citation>
    <scope>NUCLEOTIDE SEQUENCE</scope>
</reference>